<accession>A0A2I2F023</accession>
<evidence type="ECO:0000256" key="4">
    <source>
        <dbReference type="SAM" id="MobiDB-lite"/>
    </source>
</evidence>
<dbReference type="InterPro" id="IPR018791">
    <property type="entry name" value="UV_resistance/autophagy_Atg14"/>
</dbReference>
<dbReference type="Proteomes" id="UP000234585">
    <property type="component" value="Unassembled WGS sequence"/>
</dbReference>
<sequence>MSCHICSHPPVTRQPFFCPTCARSQLYQLRLENARIRLERESFGQQIEDKLAPGDTRKEYATSFERAKEVPEEGGSTFRAVQTIATEEAKSCARRQTVAAQIERLEADIEQRKSDLSRRRSELDRRKSDEESARYQLAGRETSTLVGLQNNTKRTDHLWHTLHSRTAEARIFLCREIASLYGLHHSAREKGGKLKSTYTISGVPIFDLRDLNGKLSTGACPVQISTSMSYIARLLVLTSHYLSLKLPAEIVLPHRNQPATTIYAPSGSYLSQKSNYMPFPTSSHSSSTTGADKSQSRLPQSRPLSVDKSLPKLAVEDFKTYSLFLEGVTWLAWDLSWLCRTQGLNLASDSWEEVCDIGKNLWQLFLAPSVQTAALTRAFTGPDIQSPLKATKDSPKTTIQRTKSFPVLGHYSHGTVHSFLGASEGMEFMRTWKLSTPTAVMDKIKASLLGEMTNAEWEVLEKKEWDDTLHDPTDPTPSAEQGHRLARDGPSTGSMAAEDPPRYNGAYLTTSTKVESSNRSKGTSGWTRLKNRS</sequence>
<comment type="similarity">
    <text evidence="1">Belongs to the ATG14 family.</text>
</comment>
<feature type="region of interest" description="Disordered" evidence="4">
    <location>
        <begin position="467"/>
        <end position="533"/>
    </location>
</feature>
<dbReference type="OrthoDB" id="16772at2759"/>
<dbReference type="GO" id="GO:0005768">
    <property type="term" value="C:endosome"/>
    <property type="evidence" value="ECO:0007669"/>
    <property type="project" value="TreeGrafter"/>
</dbReference>
<protein>
    <recommendedName>
        <fullName evidence="2">Autophagy-related protein 14</fullName>
    </recommendedName>
</protein>
<gene>
    <name evidence="5" type="ORF">BDW47DRAFT_120750</name>
</gene>
<dbReference type="PANTHER" id="PTHR15157">
    <property type="entry name" value="UV RADIATION RESISTANCE-ASSOCIATED GENE PROTEIN"/>
    <property type="match status" value="1"/>
</dbReference>
<feature type="compositionally biased region" description="Basic and acidic residues" evidence="4">
    <location>
        <begin position="113"/>
        <end position="133"/>
    </location>
</feature>
<dbReference type="GeneID" id="36522690"/>
<feature type="compositionally biased region" description="Polar residues" evidence="4">
    <location>
        <begin position="290"/>
        <end position="303"/>
    </location>
</feature>
<name>A0A2I2F023_ASPCN</name>
<dbReference type="PANTHER" id="PTHR15157:SF13">
    <property type="entry name" value="AUTOPHAGY-RELATED PROTEIN 14"/>
    <property type="match status" value="1"/>
</dbReference>
<dbReference type="GO" id="GO:0032991">
    <property type="term" value="C:protein-containing complex"/>
    <property type="evidence" value="ECO:0007669"/>
    <property type="project" value="UniProtKB-ARBA"/>
</dbReference>
<dbReference type="Pfam" id="PF10186">
    <property type="entry name" value="ATG14"/>
    <property type="match status" value="1"/>
</dbReference>
<feature type="region of interest" description="Disordered" evidence="4">
    <location>
        <begin position="279"/>
        <end position="304"/>
    </location>
</feature>
<evidence type="ECO:0000313" key="5">
    <source>
        <dbReference type="EMBL" id="PLB33981.1"/>
    </source>
</evidence>
<keyword evidence="3" id="KW-0175">Coiled coil</keyword>
<organism evidence="5 6">
    <name type="scientific">Aspergillus candidus</name>
    <dbReference type="NCBI Taxonomy" id="41067"/>
    <lineage>
        <taxon>Eukaryota</taxon>
        <taxon>Fungi</taxon>
        <taxon>Dikarya</taxon>
        <taxon>Ascomycota</taxon>
        <taxon>Pezizomycotina</taxon>
        <taxon>Eurotiomycetes</taxon>
        <taxon>Eurotiomycetidae</taxon>
        <taxon>Eurotiales</taxon>
        <taxon>Aspergillaceae</taxon>
        <taxon>Aspergillus</taxon>
        <taxon>Aspergillus subgen. Circumdati</taxon>
    </lineage>
</organism>
<dbReference type="EMBL" id="KZ559189">
    <property type="protein sequence ID" value="PLB33981.1"/>
    <property type="molecule type" value="Genomic_DNA"/>
</dbReference>
<evidence type="ECO:0000313" key="6">
    <source>
        <dbReference type="Proteomes" id="UP000234585"/>
    </source>
</evidence>
<dbReference type="GO" id="GO:0035493">
    <property type="term" value="P:SNARE complex assembly"/>
    <property type="evidence" value="ECO:0007669"/>
    <property type="project" value="TreeGrafter"/>
</dbReference>
<dbReference type="GO" id="GO:0000323">
    <property type="term" value="C:lytic vacuole"/>
    <property type="evidence" value="ECO:0007669"/>
    <property type="project" value="TreeGrafter"/>
</dbReference>
<feature type="region of interest" description="Disordered" evidence="4">
    <location>
        <begin position="113"/>
        <end position="134"/>
    </location>
</feature>
<dbReference type="RefSeq" id="XP_024667993.1">
    <property type="nucleotide sequence ID" value="XM_024815530.1"/>
</dbReference>
<evidence type="ECO:0000256" key="3">
    <source>
        <dbReference type="ARBA" id="ARBA00023054"/>
    </source>
</evidence>
<evidence type="ECO:0000256" key="1">
    <source>
        <dbReference type="ARBA" id="ARBA00009574"/>
    </source>
</evidence>
<keyword evidence="6" id="KW-1185">Reference proteome</keyword>
<evidence type="ECO:0000256" key="2">
    <source>
        <dbReference type="ARBA" id="ARBA00013807"/>
    </source>
</evidence>
<reference evidence="5 6" key="1">
    <citation type="submission" date="2017-12" db="EMBL/GenBank/DDBJ databases">
        <authorList>
            <consortium name="DOE Joint Genome Institute"/>
            <person name="Haridas S."/>
            <person name="Kjaerbolling I."/>
            <person name="Vesth T.C."/>
            <person name="Frisvad J.C."/>
            <person name="Nybo J.L."/>
            <person name="Theobald S."/>
            <person name="Kuo A."/>
            <person name="Bowyer P."/>
            <person name="Matsuda Y."/>
            <person name="Mondo S."/>
            <person name="Lyhne E.K."/>
            <person name="Kogle M.E."/>
            <person name="Clum A."/>
            <person name="Lipzen A."/>
            <person name="Salamov A."/>
            <person name="Ngan C.Y."/>
            <person name="Daum C."/>
            <person name="Chiniquy J."/>
            <person name="Barry K."/>
            <person name="LaButti K."/>
            <person name="Simmons B.A."/>
            <person name="Magnuson J.K."/>
            <person name="Mortensen U.H."/>
            <person name="Larsen T.O."/>
            <person name="Grigoriev I.V."/>
            <person name="Baker S.E."/>
            <person name="Andersen M.R."/>
            <person name="Nordberg H.P."/>
            <person name="Cantor M.N."/>
            <person name="Hua S.X."/>
        </authorList>
    </citation>
    <scope>NUCLEOTIDE SEQUENCE [LARGE SCALE GENOMIC DNA]</scope>
    <source>
        <strain evidence="5 6">CBS 102.13</strain>
    </source>
</reference>
<dbReference type="GO" id="GO:0000149">
    <property type="term" value="F:SNARE binding"/>
    <property type="evidence" value="ECO:0007669"/>
    <property type="project" value="TreeGrafter"/>
</dbReference>
<feature type="compositionally biased region" description="Polar residues" evidence="4">
    <location>
        <begin position="507"/>
        <end position="526"/>
    </location>
</feature>
<proteinExistence type="inferred from homology"/>
<dbReference type="AlphaFoldDB" id="A0A2I2F023"/>